<keyword evidence="2" id="KW-1185">Reference proteome</keyword>
<dbReference type="eggNOG" id="ENOG5030KVN">
    <property type="taxonomic scope" value="Bacteria"/>
</dbReference>
<gene>
    <name evidence="1" type="ORF">GOEFS_119_00050</name>
</gene>
<dbReference type="STRING" id="1077974.GOEFS_119_00050"/>
<name>H0R614_9ACTN</name>
<organism evidence="1 2">
    <name type="scientific">Gordonia effusa NBRC 100432</name>
    <dbReference type="NCBI Taxonomy" id="1077974"/>
    <lineage>
        <taxon>Bacteria</taxon>
        <taxon>Bacillati</taxon>
        <taxon>Actinomycetota</taxon>
        <taxon>Actinomycetes</taxon>
        <taxon>Mycobacteriales</taxon>
        <taxon>Gordoniaceae</taxon>
        <taxon>Gordonia</taxon>
    </lineage>
</organism>
<dbReference type="AlphaFoldDB" id="H0R614"/>
<dbReference type="Proteomes" id="UP000035034">
    <property type="component" value="Unassembled WGS sequence"/>
</dbReference>
<reference evidence="1 2" key="1">
    <citation type="submission" date="2011-12" db="EMBL/GenBank/DDBJ databases">
        <title>Whole genome shotgun sequence of Gordonia effusa NBRC 100432.</title>
        <authorList>
            <person name="Yoshida I."/>
            <person name="Takarada H."/>
            <person name="Hosoyama A."/>
            <person name="Tsuchikane K."/>
            <person name="Katsumata H."/>
            <person name="Yamazaki S."/>
            <person name="Fujita N."/>
        </authorList>
    </citation>
    <scope>NUCLEOTIDE SEQUENCE [LARGE SCALE GENOMIC DNA]</scope>
    <source>
        <strain evidence="1 2">NBRC 100432</strain>
    </source>
</reference>
<evidence type="ECO:0000313" key="2">
    <source>
        <dbReference type="Proteomes" id="UP000035034"/>
    </source>
</evidence>
<dbReference type="OrthoDB" id="4484002at2"/>
<protein>
    <submittedName>
        <fullName evidence="1">Uncharacterized protein</fullName>
    </submittedName>
</protein>
<evidence type="ECO:0000313" key="1">
    <source>
        <dbReference type="EMBL" id="GAB20515.1"/>
    </source>
</evidence>
<dbReference type="RefSeq" id="WP_007319850.1">
    <property type="nucleotide sequence ID" value="NZ_BAEH01000119.1"/>
</dbReference>
<comment type="caution">
    <text evidence="1">The sequence shown here is derived from an EMBL/GenBank/DDBJ whole genome shotgun (WGS) entry which is preliminary data.</text>
</comment>
<sequence>MRTRPALAAVGALLAIVMGGILGAGTSMARPSEAPRVAVYGDIIWTAGGNHANCRGGIKVSLKTDPAHRGVVYATYTPLRFTGDGPNWKRRPVCTTRVWSNWGIQVPGHNWSPLIVTGPRGGKPVHKTLFTGSGVQAMGFGTAGAHHSIADYLLVP</sequence>
<dbReference type="EMBL" id="BAEH01000119">
    <property type="protein sequence ID" value="GAB20515.1"/>
    <property type="molecule type" value="Genomic_DNA"/>
</dbReference>
<accession>H0R614</accession>
<proteinExistence type="predicted"/>